<dbReference type="InterPro" id="IPR024072">
    <property type="entry name" value="DHFR-like_dom_sf"/>
</dbReference>
<dbReference type="AlphaFoldDB" id="A0AAE3KNB1"/>
<dbReference type="PANTHER" id="PTHR38011:SF11">
    <property type="entry name" value="2,5-DIAMINO-6-RIBOSYLAMINO-4(3H)-PYRIMIDINONE 5'-PHOSPHATE REDUCTASE"/>
    <property type="match status" value="1"/>
</dbReference>
<gene>
    <name evidence="2" type="ORF">NJ959_18035</name>
</gene>
<keyword evidence="3" id="KW-1185">Reference proteome</keyword>
<dbReference type="Pfam" id="PF01872">
    <property type="entry name" value="RibD_C"/>
    <property type="match status" value="1"/>
</dbReference>
<dbReference type="EMBL" id="JAMZMM010000190">
    <property type="protein sequence ID" value="MCP2730335.1"/>
    <property type="molecule type" value="Genomic_DNA"/>
</dbReference>
<evidence type="ECO:0000259" key="1">
    <source>
        <dbReference type="Pfam" id="PF01872"/>
    </source>
</evidence>
<dbReference type="Proteomes" id="UP001204953">
    <property type="component" value="Unassembled WGS sequence"/>
</dbReference>
<dbReference type="RefSeq" id="WP_254013098.1">
    <property type="nucleotide sequence ID" value="NZ_JAMZMM010000190.1"/>
</dbReference>
<dbReference type="PANTHER" id="PTHR38011">
    <property type="entry name" value="DIHYDROFOLATE REDUCTASE FAMILY PROTEIN (AFU_ORTHOLOGUE AFUA_8G06820)"/>
    <property type="match status" value="1"/>
</dbReference>
<feature type="domain" description="Bacterial bifunctional deaminase-reductase C-terminal" evidence="1">
    <location>
        <begin position="4"/>
        <end position="166"/>
    </location>
</feature>
<name>A0AAE3KNB1_9CYAN</name>
<dbReference type="GO" id="GO:0008703">
    <property type="term" value="F:5-amino-6-(5-phosphoribosylamino)uracil reductase activity"/>
    <property type="evidence" value="ECO:0007669"/>
    <property type="project" value="InterPro"/>
</dbReference>
<evidence type="ECO:0000313" key="2">
    <source>
        <dbReference type="EMBL" id="MCP2730335.1"/>
    </source>
</evidence>
<dbReference type="InterPro" id="IPR050765">
    <property type="entry name" value="Riboflavin_Biosynth_HTPR"/>
</dbReference>
<comment type="caution">
    <text evidence="2">The sequence shown here is derived from an EMBL/GenBank/DDBJ whole genome shotgun (WGS) entry which is preliminary data.</text>
</comment>
<reference evidence="2" key="1">
    <citation type="submission" date="2022-06" db="EMBL/GenBank/DDBJ databases">
        <title>New cyanobacteria of genus Symplocastrum in benthos of Lake Baikal.</title>
        <authorList>
            <person name="Sorokovikova E."/>
            <person name="Tikhonova I."/>
            <person name="Krasnopeev A."/>
            <person name="Evseev P."/>
            <person name="Gladkikh A."/>
            <person name="Belykh O."/>
        </authorList>
    </citation>
    <scope>NUCLEOTIDE SEQUENCE</scope>
    <source>
        <strain evidence="2">BBK-W-15</strain>
    </source>
</reference>
<organism evidence="2 3">
    <name type="scientific">Limnofasciculus baicalensis BBK-W-15</name>
    <dbReference type="NCBI Taxonomy" id="2699891"/>
    <lineage>
        <taxon>Bacteria</taxon>
        <taxon>Bacillati</taxon>
        <taxon>Cyanobacteriota</taxon>
        <taxon>Cyanophyceae</taxon>
        <taxon>Coleofasciculales</taxon>
        <taxon>Coleofasciculaceae</taxon>
        <taxon>Limnofasciculus</taxon>
        <taxon>Limnofasciculus baicalensis</taxon>
    </lineage>
</organism>
<sequence length="173" mass="19262">MTKFILYIATSLDGYIARLDGSIDWLPSPEVDGGANSYTKFYNSIDALVMGATTYEQVLGFGDWVYPGKLSYILTSRDLSTPRNDIFFVKGSIPEVIENINNKNYQRVWVVGGGKVASSFISQGLIDDYIITVIPIILGSGISLYQSVPEVKLDLIELKSYSSGMVELYYRKQ</sequence>
<dbReference type="InterPro" id="IPR002734">
    <property type="entry name" value="RibDG_C"/>
</dbReference>
<accession>A0AAE3KNB1</accession>
<proteinExistence type="predicted"/>
<evidence type="ECO:0000313" key="3">
    <source>
        <dbReference type="Proteomes" id="UP001204953"/>
    </source>
</evidence>
<dbReference type="Gene3D" id="3.40.430.10">
    <property type="entry name" value="Dihydrofolate Reductase, subunit A"/>
    <property type="match status" value="1"/>
</dbReference>
<protein>
    <submittedName>
        <fullName evidence="2">Dihydrofolate reductase family protein</fullName>
    </submittedName>
</protein>
<dbReference type="SUPFAM" id="SSF53597">
    <property type="entry name" value="Dihydrofolate reductase-like"/>
    <property type="match status" value="1"/>
</dbReference>
<dbReference type="GO" id="GO:0009231">
    <property type="term" value="P:riboflavin biosynthetic process"/>
    <property type="evidence" value="ECO:0007669"/>
    <property type="project" value="InterPro"/>
</dbReference>